<comment type="caution">
    <text evidence="1">The sequence shown here is derived from an EMBL/GenBank/DDBJ whole genome shotgun (WGS) entry which is preliminary data.</text>
</comment>
<evidence type="ECO:0000313" key="2">
    <source>
        <dbReference type="Proteomes" id="UP001381693"/>
    </source>
</evidence>
<name>A0AAN8ZW65_HALRR</name>
<proteinExistence type="predicted"/>
<accession>A0AAN8ZW65</accession>
<sequence length="150" mass="17047">MTEKFGILLASTSTSNKGNDNDNSHNNTITYNGDKFQPGFFVERPILEAMLRFWPLATHDLSWENILDYWAGDEPCLVPPRSFVRHAVSSYYTLGGDLSPVMPSESKNMDHMIRPFSLKVEEYSKLKDMKEAVSAQNFHPPQGSIKSFIE</sequence>
<gene>
    <name evidence="1" type="ORF">SK128_002789</name>
</gene>
<organism evidence="1 2">
    <name type="scientific">Halocaridina rubra</name>
    <name type="common">Hawaiian red shrimp</name>
    <dbReference type="NCBI Taxonomy" id="373956"/>
    <lineage>
        <taxon>Eukaryota</taxon>
        <taxon>Metazoa</taxon>
        <taxon>Ecdysozoa</taxon>
        <taxon>Arthropoda</taxon>
        <taxon>Crustacea</taxon>
        <taxon>Multicrustacea</taxon>
        <taxon>Malacostraca</taxon>
        <taxon>Eumalacostraca</taxon>
        <taxon>Eucarida</taxon>
        <taxon>Decapoda</taxon>
        <taxon>Pleocyemata</taxon>
        <taxon>Caridea</taxon>
        <taxon>Atyoidea</taxon>
        <taxon>Atyidae</taxon>
        <taxon>Halocaridina</taxon>
    </lineage>
</organism>
<protein>
    <submittedName>
        <fullName evidence="1">Uncharacterized protein</fullName>
    </submittedName>
</protein>
<dbReference type="EMBL" id="JAXCGZ010015189">
    <property type="protein sequence ID" value="KAK7070926.1"/>
    <property type="molecule type" value="Genomic_DNA"/>
</dbReference>
<dbReference type="Proteomes" id="UP001381693">
    <property type="component" value="Unassembled WGS sequence"/>
</dbReference>
<dbReference type="AlphaFoldDB" id="A0AAN8ZW65"/>
<reference evidence="1 2" key="1">
    <citation type="submission" date="2023-11" db="EMBL/GenBank/DDBJ databases">
        <title>Halocaridina rubra genome assembly.</title>
        <authorList>
            <person name="Smith C."/>
        </authorList>
    </citation>
    <scope>NUCLEOTIDE SEQUENCE [LARGE SCALE GENOMIC DNA]</scope>
    <source>
        <strain evidence="1">EP-1</strain>
        <tissue evidence="1">Whole</tissue>
    </source>
</reference>
<evidence type="ECO:0000313" key="1">
    <source>
        <dbReference type="EMBL" id="KAK7070926.1"/>
    </source>
</evidence>
<keyword evidence="2" id="KW-1185">Reference proteome</keyword>